<dbReference type="GO" id="GO:0032259">
    <property type="term" value="P:methylation"/>
    <property type="evidence" value="ECO:0007669"/>
    <property type="project" value="UniProtKB-KW"/>
</dbReference>
<organism evidence="2 3">
    <name type="scientific">Candidatus Neomicrothrix subdominans</name>
    <dbReference type="NCBI Taxonomy" id="2954438"/>
    <lineage>
        <taxon>Bacteria</taxon>
        <taxon>Bacillati</taxon>
        <taxon>Actinomycetota</taxon>
        <taxon>Acidimicrobiia</taxon>
        <taxon>Acidimicrobiales</taxon>
        <taxon>Microthrixaceae</taxon>
        <taxon>Candidatus Neomicrothrix</taxon>
    </lineage>
</organism>
<name>A0A936TGQ0_9ACTN</name>
<dbReference type="InterPro" id="IPR029063">
    <property type="entry name" value="SAM-dependent_MTases_sf"/>
</dbReference>
<gene>
    <name evidence="2" type="ORF">IPN02_14150</name>
</gene>
<proteinExistence type="predicted"/>
<sequence>MTSSRYHVDERPHEPNNSHTLLLDLVGSNRRVLELGCSTGYMTQWLAAAGCDVTGVEVSPEAAEEARQWAQEVVVGDLDSLDLEAQFGDRRFEAVLCGDVLEHLRDPGRVLVAARRLLEPGGVVVASVPNVAHGDVRLELLAGRFEYRNLGLLDDTHVRLFTRDSLQRLLRDSGLVGVDWRTTRVPLGTTELAAAVDAAPPGVREALEADPDAETYQFVVAAVPDDGTKALGELSDRLGAAQLLAERSEVENVALRAKVELLIREAEAARTEAVRLTQGLSAAQAVKSWKGLTPLRTAVQRSRGDQ</sequence>
<accession>A0A936TGQ0</accession>
<feature type="coiled-coil region" evidence="1">
    <location>
        <begin position="245"/>
        <end position="272"/>
    </location>
</feature>
<evidence type="ECO:0000313" key="3">
    <source>
        <dbReference type="Proteomes" id="UP000727993"/>
    </source>
</evidence>
<comment type="caution">
    <text evidence="2">The sequence shown here is derived from an EMBL/GenBank/DDBJ whole genome shotgun (WGS) entry which is preliminary data.</text>
</comment>
<keyword evidence="2" id="KW-0489">Methyltransferase</keyword>
<dbReference type="Proteomes" id="UP000727993">
    <property type="component" value="Unassembled WGS sequence"/>
</dbReference>
<evidence type="ECO:0000313" key="2">
    <source>
        <dbReference type="EMBL" id="MBK9297945.1"/>
    </source>
</evidence>
<dbReference type="Pfam" id="PF13489">
    <property type="entry name" value="Methyltransf_23"/>
    <property type="match status" value="1"/>
</dbReference>
<dbReference type="PANTHER" id="PTHR43861">
    <property type="entry name" value="TRANS-ACONITATE 2-METHYLTRANSFERASE-RELATED"/>
    <property type="match status" value="1"/>
</dbReference>
<dbReference type="CDD" id="cd02440">
    <property type="entry name" value="AdoMet_MTases"/>
    <property type="match status" value="1"/>
</dbReference>
<dbReference type="EMBL" id="JADJZA010000007">
    <property type="protein sequence ID" value="MBK9297945.1"/>
    <property type="molecule type" value="Genomic_DNA"/>
</dbReference>
<reference evidence="2 3" key="1">
    <citation type="submission" date="2020-10" db="EMBL/GenBank/DDBJ databases">
        <title>Connecting structure to function with the recovery of over 1000 high-quality activated sludge metagenome-assembled genomes encoding full-length rRNA genes using long-read sequencing.</title>
        <authorList>
            <person name="Singleton C.M."/>
            <person name="Petriglieri F."/>
            <person name="Kristensen J.M."/>
            <person name="Kirkegaard R.H."/>
            <person name="Michaelsen T.Y."/>
            <person name="Andersen M.H."/>
            <person name="Karst S.M."/>
            <person name="Dueholm M.S."/>
            <person name="Nielsen P.H."/>
            <person name="Albertsen M."/>
        </authorList>
    </citation>
    <scope>NUCLEOTIDE SEQUENCE [LARGE SCALE GENOMIC DNA]</scope>
    <source>
        <strain evidence="2">Lyne_18-Q3-R50-59_MAXAC.006</strain>
    </source>
</reference>
<dbReference type="GO" id="GO:0008168">
    <property type="term" value="F:methyltransferase activity"/>
    <property type="evidence" value="ECO:0007669"/>
    <property type="project" value="UniProtKB-KW"/>
</dbReference>
<protein>
    <submittedName>
        <fullName evidence="2">Class I SAM-dependent methyltransferase</fullName>
    </submittedName>
</protein>
<evidence type="ECO:0000256" key="1">
    <source>
        <dbReference type="SAM" id="Coils"/>
    </source>
</evidence>
<keyword evidence="2" id="KW-0808">Transferase</keyword>
<dbReference type="SUPFAM" id="SSF53335">
    <property type="entry name" value="S-adenosyl-L-methionine-dependent methyltransferases"/>
    <property type="match status" value="1"/>
</dbReference>
<dbReference type="Gene3D" id="3.40.50.150">
    <property type="entry name" value="Vaccinia Virus protein VP39"/>
    <property type="match status" value="1"/>
</dbReference>
<keyword evidence="1" id="KW-0175">Coiled coil</keyword>
<dbReference type="AlphaFoldDB" id="A0A936TGQ0"/>